<dbReference type="Gene3D" id="2.40.160.10">
    <property type="entry name" value="Porin"/>
    <property type="match status" value="1"/>
</dbReference>
<dbReference type="PANTHER" id="PTHR34501">
    <property type="entry name" value="PROTEIN YDDL-RELATED"/>
    <property type="match status" value="1"/>
</dbReference>
<dbReference type="InterPro" id="IPR023614">
    <property type="entry name" value="Porin_dom_sf"/>
</dbReference>
<dbReference type="GO" id="GO:0046930">
    <property type="term" value="C:pore complex"/>
    <property type="evidence" value="ECO:0007669"/>
    <property type="project" value="UniProtKB-KW"/>
</dbReference>
<evidence type="ECO:0000256" key="1">
    <source>
        <dbReference type="ARBA" id="ARBA00004571"/>
    </source>
</evidence>
<evidence type="ECO:0000259" key="12">
    <source>
        <dbReference type="Pfam" id="PF13609"/>
    </source>
</evidence>
<keyword evidence="9" id="KW-0472">Membrane</keyword>
<evidence type="ECO:0000256" key="5">
    <source>
        <dbReference type="ARBA" id="ARBA00022692"/>
    </source>
</evidence>
<evidence type="ECO:0000313" key="13">
    <source>
        <dbReference type="EMBL" id="CAG4887941.1"/>
    </source>
</evidence>
<accession>A0A9N8WZB4</accession>
<dbReference type="SUPFAM" id="SSF56935">
    <property type="entry name" value="Porins"/>
    <property type="match status" value="1"/>
</dbReference>
<dbReference type="InterPro" id="IPR050298">
    <property type="entry name" value="Gram-neg_bact_OMP"/>
</dbReference>
<keyword evidence="7" id="KW-0406">Ion transport</keyword>
<dbReference type="Pfam" id="PF13609">
    <property type="entry name" value="Porin_4"/>
    <property type="match status" value="1"/>
</dbReference>
<dbReference type="GO" id="GO:0006811">
    <property type="term" value="P:monoatomic ion transport"/>
    <property type="evidence" value="ECO:0007669"/>
    <property type="project" value="UniProtKB-KW"/>
</dbReference>
<dbReference type="EMBL" id="CAJQZC010000001">
    <property type="protein sequence ID" value="CAG4887941.1"/>
    <property type="molecule type" value="Genomic_DNA"/>
</dbReference>
<feature type="signal peptide" evidence="11">
    <location>
        <begin position="1"/>
        <end position="24"/>
    </location>
</feature>
<comment type="subunit">
    <text evidence="2">Homotrimer.</text>
</comment>
<keyword evidence="3" id="KW-0813">Transport</keyword>
<protein>
    <submittedName>
        <fullName evidence="13">Outer membrane porin protein</fullName>
    </submittedName>
</protein>
<evidence type="ECO:0000256" key="4">
    <source>
        <dbReference type="ARBA" id="ARBA00022452"/>
    </source>
</evidence>
<dbReference type="GO" id="GO:0009279">
    <property type="term" value="C:cell outer membrane"/>
    <property type="evidence" value="ECO:0007669"/>
    <property type="project" value="UniProtKB-SubCell"/>
</dbReference>
<dbReference type="AlphaFoldDB" id="A0A9N8WZB4"/>
<reference evidence="13" key="1">
    <citation type="submission" date="2021-04" db="EMBL/GenBank/DDBJ databases">
        <authorList>
            <person name="Vanwijnsberghe S."/>
        </authorList>
    </citation>
    <scope>NUCLEOTIDE SEQUENCE</scope>
    <source>
        <strain evidence="13">LMG 31841</strain>
    </source>
</reference>
<keyword evidence="5" id="KW-0812">Transmembrane</keyword>
<keyword evidence="6 11" id="KW-0732">Signal</keyword>
<evidence type="ECO:0000313" key="14">
    <source>
        <dbReference type="Proteomes" id="UP000789704"/>
    </source>
</evidence>
<dbReference type="CDD" id="cd00342">
    <property type="entry name" value="gram_neg_porins"/>
    <property type="match status" value="1"/>
</dbReference>
<evidence type="ECO:0000256" key="8">
    <source>
        <dbReference type="ARBA" id="ARBA00023114"/>
    </source>
</evidence>
<evidence type="ECO:0000256" key="10">
    <source>
        <dbReference type="ARBA" id="ARBA00023237"/>
    </source>
</evidence>
<organism evidence="13 14">
    <name type="scientific">Paraburkholderia saeva</name>
    <dbReference type="NCBI Taxonomy" id="2777537"/>
    <lineage>
        <taxon>Bacteria</taxon>
        <taxon>Pseudomonadati</taxon>
        <taxon>Pseudomonadota</taxon>
        <taxon>Betaproteobacteria</taxon>
        <taxon>Burkholderiales</taxon>
        <taxon>Burkholderiaceae</taxon>
        <taxon>Paraburkholderia</taxon>
    </lineage>
</organism>
<gene>
    <name evidence="13" type="ORF">LMG31841_00549</name>
</gene>
<sequence>MKKQNFKQACLVGACLAYGAMAHAQEAAKAPTFAGSEEAGFNPLGSPVSGDGVSVSGDTLQLYGLLSPTIAYMTANGARNGPDESSRTNFASNGSYWGIRGAEDLGSTWYVLFQLENTVNVGTGTNTNASGQFAGRDTFIGIQNDTFGVLKFGLLTSPLYDTVGTYKFLGDQMPIASPTTLMTTLNGTSLQFNNRVANAVLYATSKDSSGLVGHFLYTNSQSADPANGITGNADRVYSLSASYGAGPMYLQYVYESRANQDKLAQGSSNDWSNRIVGRYSFTSTFSLAFGLDYSGSDGTYGKKTAAGPGRVSRQAATVSLGKVVGNNEFIGGYAYARSLQCSGAAVGAVASCASNVRSGTSAQQFSLAYIYRLSKRTLVSAYISRIWNGSQGLYDFDSTPVVQSVSARTPGVNPTGGGVGITHIF</sequence>
<keyword evidence="4" id="KW-1134">Transmembrane beta strand</keyword>
<comment type="subcellular location">
    <subcellularLocation>
        <location evidence="1">Cell outer membrane</location>
        <topology evidence="1">Multi-pass membrane protein</topology>
    </subcellularLocation>
</comment>
<dbReference type="RefSeq" id="WP_228874608.1">
    <property type="nucleotide sequence ID" value="NZ_CAJQYZ010000007.1"/>
</dbReference>
<keyword evidence="10" id="KW-0998">Cell outer membrane</keyword>
<comment type="caution">
    <text evidence="13">The sequence shown here is derived from an EMBL/GenBank/DDBJ whole genome shotgun (WGS) entry which is preliminary data.</text>
</comment>
<evidence type="ECO:0000256" key="9">
    <source>
        <dbReference type="ARBA" id="ARBA00023136"/>
    </source>
</evidence>
<feature type="domain" description="Porin" evidence="12">
    <location>
        <begin position="19"/>
        <end position="386"/>
    </location>
</feature>
<keyword evidence="14" id="KW-1185">Reference proteome</keyword>
<feature type="chain" id="PRO_5040109854" evidence="11">
    <location>
        <begin position="25"/>
        <end position="425"/>
    </location>
</feature>
<name>A0A9N8WZB4_9BURK</name>
<dbReference type="Proteomes" id="UP000789704">
    <property type="component" value="Unassembled WGS sequence"/>
</dbReference>
<dbReference type="InterPro" id="IPR033900">
    <property type="entry name" value="Gram_neg_porin_domain"/>
</dbReference>
<evidence type="ECO:0000256" key="2">
    <source>
        <dbReference type="ARBA" id="ARBA00011233"/>
    </source>
</evidence>
<evidence type="ECO:0000256" key="3">
    <source>
        <dbReference type="ARBA" id="ARBA00022448"/>
    </source>
</evidence>
<keyword evidence="8" id="KW-0626">Porin</keyword>
<evidence type="ECO:0000256" key="6">
    <source>
        <dbReference type="ARBA" id="ARBA00022729"/>
    </source>
</evidence>
<dbReference type="GO" id="GO:0015288">
    <property type="term" value="F:porin activity"/>
    <property type="evidence" value="ECO:0007669"/>
    <property type="project" value="UniProtKB-KW"/>
</dbReference>
<dbReference type="PANTHER" id="PTHR34501:SF9">
    <property type="entry name" value="MAJOR OUTER MEMBRANE PROTEIN P.IA"/>
    <property type="match status" value="1"/>
</dbReference>
<evidence type="ECO:0000256" key="7">
    <source>
        <dbReference type="ARBA" id="ARBA00023065"/>
    </source>
</evidence>
<evidence type="ECO:0000256" key="11">
    <source>
        <dbReference type="SAM" id="SignalP"/>
    </source>
</evidence>
<proteinExistence type="predicted"/>